<evidence type="ECO:0000256" key="2">
    <source>
        <dbReference type="ARBA" id="ARBA00012438"/>
    </source>
</evidence>
<feature type="compositionally biased region" description="Pro residues" evidence="10">
    <location>
        <begin position="139"/>
        <end position="153"/>
    </location>
</feature>
<dbReference type="Pfam" id="PF01627">
    <property type="entry name" value="Hpt"/>
    <property type="match status" value="1"/>
</dbReference>
<name>A0A516SKH8_9NEIS</name>
<dbReference type="InterPro" id="IPR037006">
    <property type="entry name" value="CheA-like_homodim_sf"/>
</dbReference>
<feature type="compositionally biased region" description="Low complexity" evidence="10">
    <location>
        <begin position="201"/>
        <end position="211"/>
    </location>
</feature>
<gene>
    <name evidence="14" type="ORF">FNU76_21120</name>
</gene>
<dbReference type="Gene3D" id="1.20.120.160">
    <property type="entry name" value="HPT domain"/>
    <property type="match status" value="1"/>
</dbReference>
<dbReference type="PROSITE" id="PS50851">
    <property type="entry name" value="CHEW"/>
    <property type="match status" value="1"/>
</dbReference>
<dbReference type="PROSITE" id="PS50894">
    <property type="entry name" value="HPT"/>
    <property type="match status" value="1"/>
</dbReference>
<evidence type="ECO:0000256" key="5">
    <source>
        <dbReference type="ARBA" id="ARBA00022679"/>
    </source>
</evidence>
<feature type="compositionally biased region" description="Pro residues" evidence="10">
    <location>
        <begin position="212"/>
        <end position="221"/>
    </location>
</feature>
<feature type="compositionally biased region" description="Low complexity" evidence="10">
    <location>
        <begin position="173"/>
        <end position="191"/>
    </location>
</feature>
<dbReference type="Gene3D" id="1.10.287.560">
    <property type="entry name" value="Histidine kinase CheA-like, homodimeric domain"/>
    <property type="match status" value="1"/>
</dbReference>
<keyword evidence="7" id="KW-0902">Two-component regulatory system</keyword>
<keyword evidence="15" id="KW-1185">Reference proteome</keyword>
<dbReference type="InterPro" id="IPR004358">
    <property type="entry name" value="Sig_transdc_His_kin-like_C"/>
</dbReference>
<keyword evidence="4 9" id="KW-0597">Phosphoprotein</keyword>
<comment type="function">
    <text evidence="8">Involved in the transmission of sensory signals from the chemoreceptors to the flagellar motors. CheA is autophosphorylated; it can transfer its phosphate group to either CheB or CheY.</text>
</comment>
<keyword evidence="6" id="KW-0418">Kinase</keyword>
<dbReference type="EMBL" id="CP041730">
    <property type="protein sequence ID" value="QDQ28654.1"/>
    <property type="molecule type" value="Genomic_DNA"/>
</dbReference>
<evidence type="ECO:0000256" key="9">
    <source>
        <dbReference type="PROSITE-ProRule" id="PRU00110"/>
    </source>
</evidence>
<evidence type="ECO:0000256" key="4">
    <source>
        <dbReference type="ARBA" id="ARBA00022553"/>
    </source>
</evidence>
<dbReference type="Pfam" id="PF02895">
    <property type="entry name" value="H-kinase_dim"/>
    <property type="match status" value="1"/>
</dbReference>
<dbReference type="InterPro" id="IPR036890">
    <property type="entry name" value="HATPase_C_sf"/>
</dbReference>
<feature type="domain" description="Histidine kinase" evidence="11">
    <location>
        <begin position="265"/>
        <end position="506"/>
    </location>
</feature>
<evidence type="ECO:0000256" key="10">
    <source>
        <dbReference type="SAM" id="MobiDB-lite"/>
    </source>
</evidence>
<dbReference type="InterPro" id="IPR004105">
    <property type="entry name" value="CheA-like_dim"/>
</dbReference>
<dbReference type="OrthoDB" id="9786919at2"/>
<evidence type="ECO:0000256" key="1">
    <source>
        <dbReference type="ARBA" id="ARBA00000085"/>
    </source>
</evidence>
<dbReference type="GO" id="GO:0000155">
    <property type="term" value="F:phosphorelay sensor kinase activity"/>
    <property type="evidence" value="ECO:0007669"/>
    <property type="project" value="InterPro"/>
</dbReference>
<dbReference type="PANTHER" id="PTHR43395">
    <property type="entry name" value="SENSOR HISTIDINE KINASE CHEA"/>
    <property type="match status" value="1"/>
</dbReference>
<dbReference type="InterPro" id="IPR008207">
    <property type="entry name" value="Sig_transdc_His_kin_Hpt_dom"/>
</dbReference>
<evidence type="ECO:0000313" key="15">
    <source>
        <dbReference type="Proteomes" id="UP000317550"/>
    </source>
</evidence>
<accession>A0A516SKH8</accession>
<evidence type="ECO:0000259" key="12">
    <source>
        <dbReference type="PROSITE" id="PS50851"/>
    </source>
</evidence>
<dbReference type="SUPFAM" id="SSF47226">
    <property type="entry name" value="Histidine-containing phosphotransfer domain, HPT domain"/>
    <property type="match status" value="1"/>
</dbReference>
<evidence type="ECO:0000259" key="11">
    <source>
        <dbReference type="PROSITE" id="PS50109"/>
    </source>
</evidence>
<proteinExistence type="predicted"/>
<evidence type="ECO:0000259" key="13">
    <source>
        <dbReference type="PROSITE" id="PS50894"/>
    </source>
</evidence>
<dbReference type="FunFam" id="3.30.565.10:FF:000016">
    <property type="entry name" value="Chemotaxis protein CheA, putative"/>
    <property type="match status" value="1"/>
</dbReference>
<dbReference type="InterPro" id="IPR036097">
    <property type="entry name" value="HisK_dim/P_sf"/>
</dbReference>
<dbReference type="KEGG" id="cari:FNU76_21120"/>
<dbReference type="Pfam" id="PF02518">
    <property type="entry name" value="HATPase_c"/>
    <property type="match status" value="1"/>
</dbReference>
<dbReference type="Gene3D" id="3.30.565.10">
    <property type="entry name" value="Histidine kinase-like ATPase, C-terminal domain"/>
    <property type="match status" value="1"/>
</dbReference>
<dbReference type="SUPFAM" id="SSF47384">
    <property type="entry name" value="Homodimeric domain of signal transducing histidine kinase"/>
    <property type="match status" value="1"/>
</dbReference>
<keyword evidence="5" id="KW-0808">Transferase</keyword>
<dbReference type="RefSeq" id="WP_144280037.1">
    <property type="nucleotide sequence ID" value="NZ_CP041730.1"/>
</dbReference>
<evidence type="ECO:0000256" key="8">
    <source>
        <dbReference type="ARBA" id="ARBA00035100"/>
    </source>
</evidence>
<evidence type="ECO:0000313" key="14">
    <source>
        <dbReference type="EMBL" id="QDQ28654.1"/>
    </source>
</evidence>
<dbReference type="InterPro" id="IPR051315">
    <property type="entry name" value="Bact_Chemotaxis_CheA"/>
</dbReference>
<dbReference type="PRINTS" id="PR00344">
    <property type="entry name" value="BCTRLSENSOR"/>
</dbReference>
<dbReference type="SMART" id="SM01231">
    <property type="entry name" value="H-kinase_dim"/>
    <property type="match status" value="1"/>
</dbReference>
<protein>
    <recommendedName>
        <fullName evidence="3">Chemotaxis protein CheA</fullName>
        <ecNumber evidence="2">2.7.13.3</ecNumber>
    </recommendedName>
</protein>
<dbReference type="AlphaFoldDB" id="A0A516SKH8"/>
<reference evidence="15" key="1">
    <citation type="submission" date="2019-07" db="EMBL/GenBank/DDBJ databases">
        <title>Chitinimonas sp. nov., isolated from Ny-Alesund, arctica soil.</title>
        <authorList>
            <person name="Xu Q."/>
            <person name="Peng F."/>
        </authorList>
    </citation>
    <scope>NUCLEOTIDE SEQUENCE [LARGE SCALE GENOMIC DNA]</scope>
    <source>
        <strain evidence="15">R3-44</strain>
    </source>
</reference>
<organism evidence="14 15">
    <name type="scientific">Chitinimonas arctica</name>
    <dbReference type="NCBI Taxonomy" id="2594795"/>
    <lineage>
        <taxon>Bacteria</taxon>
        <taxon>Pseudomonadati</taxon>
        <taxon>Pseudomonadota</taxon>
        <taxon>Betaproteobacteria</taxon>
        <taxon>Neisseriales</taxon>
        <taxon>Chitinibacteraceae</taxon>
        <taxon>Chitinimonas</taxon>
    </lineage>
</organism>
<dbReference type="SMART" id="SM00387">
    <property type="entry name" value="HATPase_c"/>
    <property type="match status" value="1"/>
</dbReference>
<dbReference type="SUPFAM" id="SSF50341">
    <property type="entry name" value="CheW-like"/>
    <property type="match status" value="1"/>
</dbReference>
<evidence type="ECO:0000256" key="7">
    <source>
        <dbReference type="ARBA" id="ARBA00023012"/>
    </source>
</evidence>
<dbReference type="GO" id="GO:0006935">
    <property type="term" value="P:chemotaxis"/>
    <property type="evidence" value="ECO:0007669"/>
    <property type="project" value="InterPro"/>
</dbReference>
<dbReference type="InterPro" id="IPR036061">
    <property type="entry name" value="CheW-like_dom_sf"/>
</dbReference>
<dbReference type="FunFam" id="1.20.120.160:FF:000008">
    <property type="entry name" value="Chemotaxis sensor histidine kinase CheA"/>
    <property type="match status" value="1"/>
</dbReference>
<dbReference type="InterPro" id="IPR003594">
    <property type="entry name" value="HATPase_dom"/>
</dbReference>
<dbReference type="CDD" id="cd00088">
    <property type="entry name" value="HPT"/>
    <property type="match status" value="1"/>
</dbReference>
<dbReference type="CDD" id="cd16916">
    <property type="entry name" value="HATPase_CheA-like"/>
    <property type="match status" value="1"/>
</dbReference>
<dbReference type="Gene3D" id="2.30.30.40">
    <property type="entry name" value="SH3 Domains"/>
    <property type="match status" value="1"/>
</dbReference>
<dbReference type="SMART" id="SM00073">
    <property type="entry name" value="HPT"/>
    <property type="match status" value="1"/>
</dbReference>
<sequence>MSDFAGMEDLLQDFLTEASELLSDVDNKLVELEKRPDDKNLLNVIFRGFHTIKGGAGFLNVDALVNLCHRTENLFDKLRNGELTLNPELLDAILAATGVVKEMFGSMAQARTPAPADAALLFQLDEALEGRSGASAAPAPAPAPVHAPAPPPAAAHHGDGPDWAALHQAITGSAPKAASPSPVAAPAMAAAPPAPAPAPAPAATLPAAPVAAPAPPPPAAPASPTTGLKAAAPAMANKPPPAAQQLATQETTIRIDTNRLDQVLNLSGEIGLTKNRLTTLRTDILNGKTDSGTLKALDEAIGQLDLLVSDLQNAVMKTRMQPIGRLFQKYPRLARDLARQLGKDVELVISGEETELDKTMLEDLNDPLVHLVRNAVDHGVETIEERIAAGKPTKSIVQLSATQVGDHILIEIVDDGKGMRPDMLRRKAVEKGLIDLETANSMDDKQALQLVFLPGFSTKDQISSVSGRGVGMDVVKTNIQKLNGRIDIHSVIGEGSRFAISLPLTLAILPVLVVRVCNQPFGVPLAMVREIIPLRSEQVQEVSGRATIVVRDEILSVRSLARLLGWEETQTPQFGVLMQSGENSFILAIDSFIGRDDVVIKPLANIRPRGVAGATLSGDGSVVLVLDMEDLLEDSHSDQSAIKTTQFLEMLTHKA</sequence>
<dbReference type="SUPFAM" id="SSF55874">
    <property type="entry name" value="ATPase domain of HSP90 chaperone/DNA topoisomerase II/histidine kinase"/>
    <property type="match status" value="1"/>
</dbReference>
<dbReference type="EC" id="2.7.13.3" evidence="2"/>
<feature type="domain" description="CheW-like" evidence="12">
    <location>
        <begin position="508"/>
        <end position="637"/>
    </location>
</feature>
<dbReference type="SMART" id="SM00260">
    <property type="entry name" value="CheW"/>
    <property type="match status" value="1"/>
</dbReference>
<dbReference type="GO" id="GO:0005737">
    <property type="term" value="C:cytoplasm"/>
    <property type="evidence" value="ECO:0007669"/>
    <property type="project" value="InterPro"/>
</dbReference>
<evidence type="ECO:0000256" key="6">
    <source>
        <dbReference type="ARBA" id="ARBA00022777"/>
    </source>
</evidence>
<dbReference type="PROSITE" id="PS50109">
    <property type="entry name" value="HIS_KIN"/>
    <property type="match status" value="1"/>
</dbReference>
<dbReference type="Proteomes" id="UP000317550">
    <property type="component" value="Chromosome"/>
</dbReference>
<dbReference type="Pfam" id="PF01584">
    <property type="entry name" value="CheW"/>
    <property type="match status" value="1"/>
</dbReference>
<evidence type="ECO:0000256" key="3">
    <source>
        <dbReference type="ARBA" id="ARBA00021495"/>
    </source>
</evidence>
<feature type="region of interest" description="Disordered" evidence="10">
    <location>
        <begin position="131"/>
        <end position="161"/>
    </location>
</feature>
<feature type="domain" description="HPt" evidence="13">
    <location>
        <begin position="3"/>
        <end position="107"/>
    </location>
</feature>
<dbReference type="InterPro" id="IPR002545">
    <property type="entry name" value="CheW-lke_dom"/>
</dbReference>
<comment type="catalytic activity">
    <reaction evidence="1">
        <text>ATP + protein L-histidine = ADP + protein N-phospho-L-histidine.</text>
        <dbReference type="EC" id="2.7.13.3"/>
    </reaction>
</comment>
<feature type="region of interest" description="Disordered" evidence="10">
    <location>
        <begin position="173"/>
        <end position="247"/>
    </location>
</feature>
<dbReference type="InterPro" id="IPR036641">
    <property type="entry name" value="HPT_dom_sf"/>
</dbReference>
<feature type="modified residue" description="Phosphohistidine" evidence="9">
    <location>
        <position position="50"/>
    </location>
</feature>
<dbReference type="InterPro" id="IPR005467">
    <property type="entry name" value="His_kinase_dom"/>
</dbReference>
<dbReference type="PANTHER" id="PTHR43395:SF1">
    <property type="entry name" value="CHEMOTAXIS PROTEIN CHEA"/>
    <property type="match status" value="1"/>
</dbReference>